<evidence type="ECO:0000313" key="2">
    <source>
        <dbReference type="Proteomes" id="UP001629235"/>
    </source>
</evidence>
<keyword evidence="2" id="KW-1185">Reference proteome</keyword>
<dbReference type="EMBL" id="JAQQDW010000010">
    <property type="protein sequence ID" value="MFM0103342.1"/>
    <property type="molecule type" value="Genomic_DNA"/>
</dbReference>
<comment type="caution">
    <text evidence="1">The sequence shown here is derived from an EMBL/GenBank/DDBJ whole genome shotgun (WGS) entry which is preliminary data.</text>
</comment>
<evidence type="ECO:0000313" key="1">
    <source>
        <dbReference type="EMBL" id="MFM0103342.1"/>
    </source>
</evidence>
<reference evidence="1 2" key="1">
    <citation type="journal article" date="2024" name="Chem. Sci.">
        <title>Discovery of megapolipeptins by genome mining of a Burkholderiales bacteria collection.</title>
        <authorList>
            <person name="Paulo B.S."/>
            <person name="Recchia M.J.J."/>
            <person name="Lee S."/>
            <person name="Fergusson C.H."/>
            <person name="Romanowski S.B."/>
            <person name="Hernandez A."/>
            <person name="Krull N."/>
            <person name="Liu D.Y."/>
            <person name="Cavanagh H."/>
            <person name="Bos A."/>
            <person name="Gray C.A."/>
            <person name="Murphy B.T."/>
            <person name="Linington R.G."/>
            <person name="Eustaquio A.S."/>
        </authorList>
    </citation>
    <scope>NUCLEOTIDE SEQUENCE [LARGE SCALE GENOMIC DNA]</scope>
    <source>
        <strain evidence="1 2">RL18-126-BIB-B</strain>
    </source>
</reference>
<accession>A0ACC7N7C5</accession>
<proteinExistence type="predicted"/>
<organism evidence="1 2">
    <name type="scientific">Paraburkholderia rhynchosiae</name>
    <dbReference type="NCBI Taxonomy" id="487049"/>
    <lineage>
        <taxon>Bacteria</taxon>
        <taxon>Pseudomonadati</taxon>
        <taxon>Pseudomonadota</taxon>
        <taxon>Betaproteobacteria</taxon>
        <taxon>Burkholderiales</taxon>
        <taxon>Burkholderiaceae</taxon>
        <taxon>Paraburkholderia</taxon>
    </lineage>
</organism>
<protein>
    <submittedName>
        <fullName evidence="1">DUF6402 family protein</fullName>
    </submittedName>
</protein>
<dbReference type="Proteomes" id="UP001629235">
    <property type="component" value="Unassembled WGS sequence"/>
</dbReference>
<sequence>MAPFDIQEIPDAMRAMYMPTGAKLMEKWFTGELNCSPDDAAEHAMINQNGKPYPPDMIDTKTIKMDWILNFSRAKKQYEFLINTAIYSDLARVKILEKLTPYARRGYVDLNAWQECPDLPSLHERFQFQLSGRWHA</sequence>
<name>A0ACC7N7C5_9BURK</name>
<gene>
    <name evidence="1" type="ORF">PQR01_07580</name>
</gene>